<name>A0A5J6G7E7_STRKN</name>
<dbReference type="RefSeq" id="WP_055544569.1">
    <property type="nucleotide sequence ID" value="NZ_CP023699.1"/>
</dbReference>
<proteinExistence type="predicted"/>
<evidence type="ECO:0000313" key="2">
    <source>
        <dbReference type="Proteomes" id="UP000325529"/>
    </source>
</evidence>
<keyword evidence="2" id="KW-1185">Reference proteome</keyword>
<dbReference type="KEGG" id="ska:CP970_00895"/>
<reference evidence="1 2" key="1">
    <citation type="submission" date="2017-09" db="EMBL/GenBank/DDBJ databases">
        <authorList>
            <person name="Lee N."/>
            <person name="Cho B.-K."/>
        </authorList>
    </citation>
    <scope>NUCLEOTIDE SEQUENCE [LARGE SCALE GENOMIC DNA]</scope>
    <source>
        <strain evidence="1 2">ATCC 12853</strain>
    </source>
</reference>
<dbReference type="GO" id="GO:0005506">
    <property type="term" value="F:iron ion binding"/>
    <property type="evidence" value="ECO:0007669"/>
    <property type="project" value="UniProtKB-ARBA"/>
</dbReference>
<dbReference type="EMBL" id="CP023699">
    <property type="protein sequence ID" value="QEU89701.1"/>
    <property type="molecule type" value="Genomic_DNA"/>
</dbReference>
<dbReference type="SUPFAM" id="SSF51197">
    <property type="entry name" value="Clavaminate synthase-like"/>
    <property type="match status" value="1"/>
</dbReference>
<evidence type="ECO:0000313" key="1">
    <source>
        <dbReference type="EMBL" id="QEU89701.1"/>
    </source>
</evidence>
<accession>A0A5J6G7E7</accession>
<dbReference type="GO" id="GO:0016706">
    <property type="term" value="F:2-oxoglutarate-dependent dioxygenase activity"/>
    <property type="evidence" value="ECO:0007669"/>
    <property type="project" value="UniProtKB-ARBA"/>
</dbReference>
<protein>
    <submittedName>
        <fullName evidence="1">Phytanoyl-CoA dioxygenase family protein</fullName>
    </submittedName>
</protein>
<dbReference type="Gene3D" id="2.60.120.620">
    <property type="entry name" value="q2cbj1_9rhob like domain"/>
    <property type="match status" value="1"/>
</dbReference>
<keyword evidence="1" id="KW-0223">Dioxygenase</keyword>
<organism evidence="1 2">
    <name type="scientific">Streptomyces kanamyceticus</name>
    <dbReference type="NCBI Taxonomy" id="1967"/>
    <lineage>
        <taxon>Bacteria</taxon>
        <taxon>Bacillati</taxon>
        <taxon>Actinomycetota</taxon>
        <taxon>Actinomycetes</taxon>
        <taxon>Kitasatosporales</taxon>
        <taxon>Streptomycetaceae</taxon>
        <taxon>Streptomyces</taxon>
    </lineage>
</organism>
<keyword evidence="1" id="KW-0560">Oxidoreductase</keyword>
<dbReference type="Proteomes" id="UP000325529">
    <property type="component" value="Chromosome"/>
</dbReference>
<dbReference type="OrthoDB" id="9796766at2"/>
<dbReference type="PANTHER" id="PTHR20883">
    <property type="entry name" value="PHYTANOYL-COA DIOXYGENASE DOMAIN CONTAINING 1"/>
    <property type="match status" value="1"/>
</dbReference>
<dbReference type="InterPro" id="IPR008775">
    <property type="entry name" value="Phytyl_CoA_dOase-like"/>
</dbReference>
<gene>
    <name evidence="1" type="ORF">CP970_00895</name>
</gene>
<dbReference type="PANTHER" id="PTHR20883:SF48">
    <property type="entry name" value="ECTOINE DIOXYGENASE"/>
    <property type="match status" value="1"/>
</dbReference>
<sequence>MSAPDTAALVKEYRENGFAVAERLFEPSEVAELNTAITEILAVPDIGSVAEVEPGDNGVARRIWSPTKQHPAFERAAAHPELLDQVEALIGPDILFHYSKLHLKAPHVGSVVEWHQDFAYYPHTNTDLVTALVYLDDTTTENSALQAVPGSHLRGLADHYVDGHFRGKVTGAGAPDPALAVPIEAPAGSVVFIHCLLLHYSSPNRSDRYRRAYLPAYRAADAYPIHFGSHAGHNEPGVKLLRGSVSDTARVEAGAWRLPLAERPFGSLFQLQEGADTTEAATTGYATPANSPEGAAIGR</sequence>
<dbReference type="Pfam" id="PF05721">
    <property type="entry name" value="PhyH"/>
    <property type="match status" value="1"/>
</dbReference>
<dbReference type="AlphaFoldDB" id="A0A5J6G7E7"/>